<evidence type="ECO:0000313" key="5">
    <source>
        <dbReference type="EMBL" id="NLP85197.1"/>
    </source>
</evidence>
<dbReference type="Gene3D" id="1.10.10.60">
    <property type="entry name" value="Homeodomain-like"/>
    <property type="match status" value="1"/>
</dbReference>
<dbReference type="PROSITE" id="PS01124">
    <property type="entry name" value="HTH_ARAC_FAMILY_2"/>
    <property type="match status" value="1"/>
</dbReference>
<evidence type="ECO:0000256" key="3">
    <source>
        <dbReference type="ARBA" id="ARBA00023163"/>
    </source>
</evidence>
<dbReference type="EMBL" id="JABACI010000004">
    <property type="protein sequence ID" value="NLP85197.1"/>
    <property type="molecule type" value="Genomic_DNA"/>
</dbReference>
<comment type="caution">
    <text evidence="5">The sequence shown here is derived from an EMBL/GenBank/DDBJ whole genome shotgun (WGS) entry which is preliminary data.</text>
</comment>
<dbReference type="Pfam" id="PF12833">
    <property type="entry name" value="HTH_18"/>
    <property type="match status" value="1"/>
</dbReference>
<dbReference type="InterPro" id="IPR014710">
    <property type="entry name" value="RmlC-like_jellyroll"/>
</dbReference>
<keyword evidence="2" id="KW-0238">DNA-binding</keyword>
<name>A0ABX1KDS9_9MICO</name>
<keyword evidence="6" id="KW-1185">Reference proteome</keyword>
<feature type="domain" description="HTH araC/xylS-type" evidence="4">
    <location>
        <begin position="162"/>
        <end position="259"/>
    </location>
</feature>
<keyword evidence="3" id="KW-0804">Transcription</keyword>
<evidence type="ECO:0000313" key="6">
    <source>
        <dbReference type="Proteomes" id="UP001429745"/>
    </source>
</evidence>
<protein>
    <submittedName>
        <fullName evidence="5">AraC family transcriptional regulator</fullName>
    </submittedName>
</protein>
<dbReference type="PANTHER" id="PTHR46796">
    <property type="entry name" value="HTH-TYPE TRANSCRIPTIONAL ACTIVATOR RHAS-RELATED"/>
    <property type="match status" value="1"/>
</dbReference>
<dbReference type="InterPro" id="IPR037923">
    <property type="entry name" value="HTH-like"/>
</dbReference>
<dbReference type="InterPro" id="IPR018060">
    <property type="entry name" value="HTH_AraC"/>
</dbReference>
<dbReference type="PANTHER" id="PTHR46796:SF2">
    <property type="entry name" value="TRANSCRIPTIONAL REGULATORY PROTEIN"/>
    <property type="match status" value="1"/>
</dbReference>
<dbReference type="Pfam" id="PF02311">
    <property type="entry name" value="AraC_binding"/>
    <property type="match status" value="1"/>
</dbReference>
<accession>A0ABX1KDS9</accession>
<dbReference type="RefSeq" id="WP_168913627.1">
    <property type="nucleotide sequence ID" value="NZ_JABACI010000004.1"/>
</dbReference>
<evidence type="ECO:0000256" key="2">
    <source>
        <dbReference type="ARBA" id="ARBA00023125"/>
    </source>
</evidence>
<dbReference type="InterPro" id="IPR009057">
    <property type="entry name" value="Homeodomain-like_sf"/>
</dbReference>
<proteinExistence type="predicted"/>
<gene>
    <name evidence="5" type="ORF">HF576_15220</name>
</gene>
<keyword evidence="1" id="KW-0805">Transcription regulation</keyword>
<evidence type="ECO:0000256" key="1">
    <source>
        <dbReference type="ARBA" id="ARBA00023015"/>
    </source>
</evidence>
<dbReference type="SUPFAM" id="SSF51215">
    <property type="entry name" value="Regulatory protein AraC"/>
    <property type="match status" value="1"/>
</dbReference>
<organism evidence="5 6">
    <name type="scientific">Microbacterium salsuginis</name>
    <dbReference type="NCBI Taxonomy" id="2722803"/>
    <lineage>
        <taxon>Bacteria</taxon>
        <taxon>Bacillati</taxon>
        <taxon>Actinomycetota</taxon>
        <taxon>Actinomycetes</taxon>
        <taxon>Micrococcales</taxon>
        <taxon>Microbacteriaceae</taxon>
        <taxon>Microbacterium</taxon>
    </lineage>
</organism>
<dbReference type="Proteomes" id="UP001429745">
    <property type="component" value="Unassembled WGS sequence"/>
</dbReference>
<sequence length="271" mass="29223">MGDDNWMQAWHPAVPGVREVLHARMTDHAYPPHVHADWAILLVDEGAVAYELGGRARIADASAVTLLPPGVAHDGRAAPQSSGFRKRVAYLHASWMPEGRAGRIVDQPSRIDLVPAARRAHQALATPGEELAAEATLLALASRLATDVGENLRDTPDGTVARRLRDLLEVHLVDGITLAQAGRLLGAHPGHLARAFATEFGAPPHRYVTSRRVDLARRLLLDGATPASVAVKAGFYDQAHLTRHFRKVLGTTPGRFAIAHGQPHEGSRARP</sequence>
<dbReference type="Gene3D" id="2.60.120.10">
    <property type="entry name" value="Jelly Rolls"/>
    <property type="match status" value="1"/>
</dbReference>
<dbReference type="InterPro" id="IPR003313">
    <property type="entry name" value="AraC-bd"/>
</dbReference>
<dbReference type="SUPFAM" id="SSF46689">
    <property type="entry name" value="Homeodomain-like"/>
    <property type="match status" value="2"/>
</dbReference>
<dbReference type="SMART" id="SM00342">
    <property type="entry name" value="HTH_ARAC"/>
    <property type="match status" value="1"/>
</dbReference>
<evidence type="ECO:0000259" key="4">
    <source>
        <dbReference type="PROSITE" id="PS01124"/>
    </source>
</evidence>
<dbReference type="InterPro" id="IPR050204">
    <property type="entry name" value="AraC_XylS_family_regulators"/>
</dbReference>
<reference evidence="5 6" key="1">
    <citation type="submission" date="2020-04" db="EMBL/GenBank/DDBJ databases">
        <title>CFH 90308 Microbacterium sp.</title>
        <authorList>
            <person name="Nie G."/>
            <person name="Ming H."/>
            <person name="Xia T."/>
        </authorList>
    </citation>
    <scope>NUCLEOTIDE SEQUENCE [LARGE SCALE GENOMIC DNA]</scope>
    <source>
        <strain evidence="5 6">CFH 90308</strain>
    </source>
</reference>